<feature type="domain" description="Phosphoribosyltransferase" evidence="2">
    <location>
        <begin position="135"/>
        <end position="189"/>
    </location>
</feature>
<sequence length="195" mass="22328">MMDLPETGYFDMLDNPVKDMMTGRLTVEKAASLYYCARVSKLHNMIHQLKYKHHRDIGIFLGEMLGRQLIQSNWKKEIDLIIPIPLHPKRERKRGYNQTRIIAEGIANITTIPIANDIVERTLYTQTQTLKGRSERIANMEDKFRVVKPEKLKGKHVLLVDDLITTGATLEFCGKEILNVPNSKISIATIGRSIN</sequence>
<dbReference type="InterPro" id="IPR000836">
    <property type="entry name" value="PRTase_dom"/>
</dbReference>
<dbReference type="PANTHER" id="PTHR47505:SF1">
    <property type="entry name" value="DNA UTILIZATION PROTEIN YHGH"/>
    <property type="match status" value="1"/>
</dbReference>
<dbReference type="EMBL" id="QFOI01000047">
    <property type="protein sequence ID" value="PZP50957.1"/>
    <property type="molecule type" value="Genomic_DNA"/>
</dbReference>
<evidence type="ECO:0000313" key="4">
    <source>
        <dbReference type="Proteomes" id="UP000249645"/>
    </source>
</evidence>
<dbReference type="InterPro" id="IPR029057">
    <property type="entry name" value="PRTase-like"/>
</dbReference>
<dbReference type="InterPro" id="IPR051910">
    <property type="entry name" value="ComF/GntX_DNA_util-trans"/>
</dbReference>
<dbReference type="Gene3D" id="3.40.50.2020">
    <property type="match status" value="1"/>
</dbReference>
<name>A0A2W5FBE1_9SPHI</name>
<dbReference type="AlphaFoldDB" id="A0A2W5FBE1"/>
<evidence type="ECO:0000256" key="1">
    <source>
        <dbReference type="ARBA" id="ARBA00008007"/>
    </source>
</evidence>
<comment type="caution">
    <text evidence="3">The sequence shown here is derived from an EMBL/GenBank/DDBJ whole genome shotgun (WGS) entry which is preliminary data.</text>
</comment>
<dbReference type="Pfam" id="PF00156">
    <property type="entry name" value="Pribosyltran"/>
    <property type="match status" value="1"/>
</dbReference>
<dbReference type="PANTHER" id="PTHR47505">
    <property type="entry name" value="DNA UTILIZATION PROTEIN YHGH"/>
    <property type="match status" value="1"/>
</dbReference>
<accession>A0A2W5FBE1</accession>
<evidence type="ECO:0000259" key="2">
    <source>
        <dbReference type="Pfam" id="PF00156"/>
    </source>
</evidence>
<proteinExistence type="inferred from homology"/>
<dbReference type="SUPFAM" id="SSF53271">
    <property type="entry name" value="PRTase-like"/>
    <property type="match status" value="1"/>
</dbReference>
<dbReference type="CDD" id="cd06223">
    <property type="entry name" value="PRTases_typeI"/>
    <property type="match status" value="1"/>
</dbReference>
<protein>
    <recommendedName>
        <fullName evidence="2">Phosphoribosyltransferase domain-containing protein</fullName>
    </recommendedName>
</protein>
<evidence type="ECO:0000313" key="3">
    <source>
        <dbReference type="EMBL" id="PZP50957.1"/>
    </source>
</evidence>
<reference evidence="3 4" key="1">
    <citation type="submission" date="2017-11" db="EMBL/GenBank/DDBJ databases">
        <title>Infants hospitalized years apart are colonized by the same room-sourced microbial strains.</title>
        <authorList>
            <person name="Brooks B."/>
            <person name="Olm M.R."/>
            <person name="Firek B.A."/>
            <person name="Baker R."/>
            <person name="Thomas B.C."/>
            <person name="Morowitz M.J."/>
            <person name="Banfield J.F."/>
        </authorList>
    </citation>
    <scope>NUCLEOTIDE SEQUENCE [LARGE SCALE GENOMIC DNA]</scope>
    <source>
        <strain evidence="3">S2_009_000_R2_76</strain>
    </source>
</reference>
<dbReference type="Proteomes" id="UP000249645">
    <property type="component" value="Unassembled WGS sequence"/>
</dbReference>
<comment type="similarity">
    <text evidence="1">Belongs to the ComF/GntX family.</text>
</comment>
<gene>
    <name evidence="3" type="ORF">DI598_04395</name>
</gene>
<organism evidence="3 4">
    <name type="scientific">Pseudopedobacter saltans</name>
    <dbReference type="NCBI Taxonomy" id="151895"/>
    <lineage>
        <taxon>Bacteria</taxon>
        <taxon>Pseudomonadati</taxon>
        <taxon>Bacteroidota</taxon>
        <taxon>Sphingobacteriia</taxon>
        <taxon>Sphingobacteriales</taxon>
        <taxon>Sphingobacteriaceae</taxon>
        <taxon>Pseudopedobacter</taxon>
    </lineage>
</organism>